<dbReference type="Gene3D" id="1.20.1560.10">
    <property type="entry name" value="ABC transporter type 1, transmembrane domain"/>
    <property type="match status" value="1"/>
</dbReference>
<evidence type="ECO:0000256" key="2">
    <source>
        <dbReference type="ARBA" id="ARBA00022692"/>
    </source>
</evidence>
<evidence type="ECO:0000256" key="3">
    <source>
        <dbReference type="ARBA" id="ARBA00022741"/>
    </source>
</evidence>
<evidence type="ECO:0000313" key="11">
    <source>
        <dbReference type="Proteomes" id="UP000186456"/>
    </source>
</evidence>
<dbReference type="Proteomes" id="UP000186456">
    <property type="component" value="Unassembled WGS sequence"/>
</dbReference>
<evidence type="ECO:0000259" key="8">
    <source>
        <dbReference type="PROSITE" id="PS50893"/>
    </source>
</evidence>
<dbReference type="SUPFAM" id="SSF90123">
    <property type="entry name" value="ABC transporter transmembrane region"/>
    <property type="match status" value="1"/>
</dbReference>
<keyword evidence="4 10" id="KW-0067">ATP-binding</keyword>
<dbReference type="PANTHER" id="PTHR24221:SF646">
    <property type="entry name" value="HAEMOLYSIN SECRETION ATP-BINDING PROTEIN"/>
    <property type="match status" value="1"/>
</dbReference>
<feature type="transmembrane region" description="Helical" evidence="7">
    <location>
        <begin position="252"/>
        <end position="277"/>
    </location>
</feature>
<feature type="domain" description="ABC transmembrane type-1" evidence="9">
    <location>
        <begin position="20"/>
        <end position="314"/>
    </location>
</feature>
<name>A0A1H0NJL6_MICTS</name>
<dbReference type="Gene3D" id="3.40.50.300">
    <property type="entry name" value="P-loop containing nucleotide triphosphate hydrolases"/>
    <property type="match status" value="1"/>
</dbReference>
<dbReference type="PROSITE" id="PS50893">
    <property type="entry name" value="ABC_TRANSPORTER_2"/>
    <property type="match status" value="1"/>
</dbReference>
<evidence type="ECO:0000256" key="1">
    <source>
        <dbReference type="ARBA" id="ARBA00004651"/>
    </source>
</evidence>
<dbReference type="InterPro" id="IPR036640">
    <property type="entry name" value="ABC1_TM_sf"/>
</dbReference>
<dbReference type="PANTHER" id="PTHR24221">
    <property type="entry name" value="ATP-BINDING CASSETTE SUB-FAMILY B"/>
    <property type="match status" value="1"/>
</dbReference>
<dbReference type="InterPro" id="IPR039421">
    <property type="entry name" value="Type_1_exporter"/>
</dbReference>
<accession>A0A1H0NJL6</accession>
<dbReference type="PROSITE" id="PS50929">
    <property type="entry name" value="ABC_TM1F"/>
    <property type="match status" value="1"/>
</dbReference>
<comment type="subcellular location">
    <subcellularLocation>
        <location evidence="1">Cell membrane</location>
        <topology evidence="1">Multi-pass membrane protein</topology>
    </subcellularLocation>
</comment>
<dbReference type="InterPro" id="IPR011527">
    <property type="entry name" value="ABC1_TM_dom"/>
</dbReference>
<dbReference type="InterPro" id="IPR003439">
    <property type="entry name" value="ABC_transporter-like_ATP-bd"/>
</dbReference>
<evidence type="ECO:0000256" key="6">
    <source>
        <dbReference type="ARBA" id="ARBA00023136"/>
    </source>
</evidence>
<sequence length="617" mass="65796">MKPIGRVWRVWRLDPLRHSIGAVVSWIAALVPGAQVLFTAAVVNAAAGLLTGAVSADRALLTVGAPLAALLAAQVIGRGMTAVAQYVLSRAELQVRQRLADDTMGAGLSMSQCDYEDADHYNRAKRALQEVQSGRVSALPGDAVELVASVVSIAAVAGALIAWMPIAALLILVSPVPGAIAAAVYGRKRWDLDIRQSERRRFSAYLQALTMSDHSHKEIAHYRLGDVLRGRFRRVLEDLLQQDAAALRKNHLAVASADVFGIVLTCVALGLVVVAVAHDPAGNSLGVLTGFVQGMNTLYGITLSTLGGIAAVYQSSLYAGNVFGYLDSASRPHAAPTSHRALGQAPEIHCEAVSFTYPGTDRVVLSDVDVVFPAGLCSVVVGANGSGKSTLLKLVAGVYAPTGGAVRFDGAPADEFDSAELNASIGVVFQDYVKYELPAYDNVAFGRIEQFDDQIAVREALRSVEMDDHVRSLSRGWNTRLGRRFAGAEQLSIGQWQRLAFARAFRGAPSVLLADEPAASLDAEGEHAVLRAIEERRGRMTTILISHSLAAIHAADRIVYVDAEHGTVHGPAPHDVLLSCSTGYASMYRRLRTNAASEGAPVSAVPFTDRFREVGRR</sequence>
<keyword evidence="6 7" id="KW-0472">Membrane</keyword>
<proteinExistence type="predicted"/>
<feature type="domain" description="ABC transporter" evidence="8">
    <location>
        <begin position="348"/>
        <end position="588"/>
    </location>
</feature>
<dbReference type="InterPro" id="IPR003593">
    <property type="entry name" value="AAA+_ATPase"/>
</dbReference>
<feature type="transmembrane region" description="Helical" evidence="7">
    <location>
        <begin position="167"/>
        <end position="186"/>
    </location>
</feature>
<organism evidence="10 11">
    <name type="scientific">Microbacterium testaceum (strain StLB037)</name>
    <dbReference type="NCBI Taxonomy" id="979556"/>
    <lineage>
        <taxon>Bacteria</taxon>
        <taxon>Bacillati</taxon>
        <taxon>Actinomycetota</taxon>
        <taxon>Actinomycetes</taxon>
        <taxon>Micrococcales</taxon>
        <taxon>Microbacteriaceae</taxon>
        <taxon>Microbacterium</taxon>
    </lineage>
</organism>
<evidence type="ECO:0000256" key="4">
    <source>
        <dbReference type="ARBA" id="ARBA00022840"/>
    </source>
</evidence>
<protein>
    <submittedName>
        <fullName evidence="10">ATP-binding cassette, subfamily B</fullName>
    </submittedName>
</protein>
<evidence type="ECO:0000256" key="7">
    <source>
        <dbReference type="SAM" id="Phobius"/>
    </source>
</evidence>
<dbReference type="Pfam" id="PF00005">
    <property type="entry name" value="ABC_tran"/>
    <property type="match status" value="1"/>
</dbReference>
<dbReference type="GO" id="GO:0140359">
    <property type="term" value="F:ABC-type transporter activity"/>
    <property type="evidence" value="ECO:0007669"/>
    <property type="project" value="InterPro"/>
</dbReference>
<dbReference type="GO" id="GO:0016887">
    <property type="term" value="F:ATP hydrolysis activity"/>
    <property type="evidence" value="ECO:0007669"/>
    <property type="project" value="InterPro"/>
</dbReference>
<dbReference type="InterPro" id="IPR027417">
    <property type="entry name" value="P-loop_NTPase"/>
</dbReference>
<feature type="transmembrane region" description="Helical" evidence="7">
    <location>
        <begin position="143"/>
        <end position="161"/>
    </location>
</feature>
<dbReference type="SUPFAM" id="SSF52540">
    <property type="entry name" value="P-loop containing nucleoside triphosphate hydrolases"/>
    <property type="match status" value="1"/>
</dbReference>
<evidence type="ECO:0000313" key="10">
    <source>
        <dbReference type="EMBL" id="SDO92550.1"/>
    </source>
</evidence>
<evidence type="ECO:0000259" key="9">
    <source>
        <dbReference type="PROSITE" id="PS50929"/>
    </source>
</evidence>
<gene>
    <name evidence="10" type="ORF">SAMN04487788_1366</name>
</gene>
<dbReference type="GO" id="GO:0005886">
    <property type="term" value="C:plasma membrane"/>
    <property type="evidence" value="ECO:0007669"/>
    <property type="project" value="UniProtKB-SubCell"/>
</dbReference>
<dbReference type="AlphaFoldDB" id="A0A1H0NJL6"/>
<feature type="transmembrane region" description="Helical" evidence="7">
    <location>
        <begin position="20"/>
        <end position="47"/>
    </location>
</feature>
<dbReference type="SMART" id="SM00382">
    <property type="entry name" value="AAA"/>
    <property type="match status" value="1"/>
</dbReference>
<reference evidence="10 11" key="1">
    <citation type="submission" date="2016-10" db="EMBL/GenBank/DDBJ databases">
        <authorList>
            <person name="de Groot N.N."/>
        </authorList>
    </citation>
    <scope>NUCLEOTIDE SEQUENCE [LARGE SCALE GENOMIC DNA]</scope>
    <source>
        <strain evidence="10 11">StLB037</strain>
    </source>
</reference>
<keyword evidence="3" id="KW-0547">Nucleotide-binding</keyword>
<evidence type="ECO:0000256" key="5">
    <source>
        <dbReference type="ARBA" id="ARBA00022989"/>
    </source>
</evidence>
<dbReference type="GO" id="GO:0005524">
    <property type="term" value="F:ATP binding"/>
    <property type="evidence" value="ECO:0007669"/>
    <property type="project" value="UniProtKB-KW"/>
</dbReference>
<dbReference type="GO" id="GO:0034040">
    <property type="term" value="F:ATPase-coupled lipid transmembrane transporter activity"/>
    <property type="evidence" value="ECO:0007669"/>
    <property type="project" value="TreeGrafter"/>
</dbReference>
<keyword evidence="2 7" id="KW-0812">Transmembrane</keyword>
<dbReference type="EMBL" id="FNJN01000003">
    <property type="protein sequence ID" value="SDO92550.1"/>
    <property type="molecule type" value="Genomic_DNA"/>
</dbReference>
<dbReference type="CDD" id="cd03228">
    <property type="entry name" value="ABCC_MRP_Like"/>
    <property type="match status" value="1"/>
</dbReference>
<keyword evidence="5 7" id="KW-1133">Transmembrane helix</keyword>
<feature type="transmembrane region" description="Helical" evidence="7">
    <location>
        <begin position="297"/>
        <end position="313"/>
    </location>
</feature>